<keyword evidence="2" id="KW-0472">Membrane</keyword>
<dbReference type="Proteomes" id="UP000245720">
    <property type="component" value="Unassembled WGS sequence"/>
</dbReference>
<feature type="compositionally biased region" description="Polar residues" evidence="1">
    <location>
        <begin position="199"/>
        <end position="208"/>
    </location>
</feature>
<sequence>MGGSCCLYYNNICSERDFNMDNNRYDSHRPRKRVSRQTLRRRQLTALFVIALLVLLFVLLVAHACSDNGKKDGKGKTKTPVTTITTTATATDPAITTTAVTTTATLTEPVNNSDFKLDKYSVFLGVGETDMPRVQGYPDGMGEADERWSSGDPTIATVDSIGNITGVKPGTCYVTLRSATDSTQEVMIKVTVRGEATDDTASPQSNTAEAPEPPVYDAEGLTYIKGVLIVNKSYGLPATFDPKLDPLCYQQFQALSGAAAKEDLSIYIGSSYRSYHDQEIIYDNYVKSDGVDKADTYSARPGYSEHQTGLVIDCNTIDDAFGATPEAAWLAQHAHEYGFIIRYPQGKEDITGYQYEPWHIRYVGSKIATEMYNSGQCLEEYLGVDSKYE</sequence>
<dbReference type="InterPro" id="IPR009045">
    <property type="entry name" value="Zn_M74/Hedgehog-like"/>
</dbReference>
<keyword evidence="2" id="KW-1133">Transmembrane helix</keyword>
<dbReference type="InterPro" id="IPR003343">
    <property type="entry name" value="Big_2"/>
</dbReference>
<dbReference type="InterPro" id="IPR003709">
    <property type="entry name" value="VanY-like_core_dom"/>
</dbReference>
<evidence type="ECO:0000259" key="4">
    <source>
        <dbReference type="Pfam" id="PF02557"/>
    </source>
</evidence>
<name>A0A315XUW0_RUMFL</name>
<proteinExistence type="predicted"/>
<keyword evidence="5" id="KW-0121">Carboxypeptidase</keyword>
<dbReference type="CDD" id="cd14852">
    <property type="entry name" value="LD-carboxypeptidase"/>
    <property type="match status" value="1"/>
</dbReference>
<dbReference type="SUPFAM" id="SSF49373">
    <property type="entry name" value="Invasin/intimin cell-adhesion fragments"/>
    <property type="match status" value="1"/>
</dbReference>
<evidence type="ECO:0000256" key="2">
    <source>
        <dbReference type="SAM" id="Phobius"/>
    </source>
</evidence>
<dbReference type="Pfam" id="PF02557">
    <property type="entry name" value="VanY"/>
    <property type="match status" value="1"/>
</dbReference>
<dbReference type="GO" id="GO:0004180">
    <property type="term" value="F:carboxypeptidase activity"/>
    <property type="evidence" value="ECO:0007669"/>
    <property type="project" value="UniProtKB-KW"/>
</dbReference>
<comment type="caution">
    <text evidence="5">The sequence shown here is derived from an EMBL/GenBank/DDBJ whole genome shotgun (WGS) entry which is preliminary data.</text>
</comment>
<dbReference type="PANTHER" id="PTHR34385:SF1">
    <property type="entry name" value="PEPTIDOGLYCAN L-ALANYL-D-GLUTAMATE ENDOPEPTIDASE CWLK"/>
    <property type="match status" value="1"/>
</dbReference>
<feature type="transmembrane region" description="Helical" evidence="2">
    <location>
        <begin position="44"/>
        <end position="64"/>
    </location>
</feature>
<dbReference type="Gene3D" id="3.30.1380.10">
    <property type="match status" value="1"/>
</dbReference>
<organism evidence="5 6">
    <name type="scientific">Ruminococcus flavefaciens</name>
    <dbReference type="NCBI Taxonomy" id="1265"/>
    <lineage>
        <taxon>Bacteria</taxon>
        <taxon>Bacillati</taxon>
        <taxon>Bacillota</taxon>
        <taxon>Clostridia</taxon>
        <taxon>Eubacteriales</taxon>
        <taxon>Oscillospiraceae</taxon>
        <taxon>Ruminococcus</taxon>
    </lineage>
</organism>
<dbReference type="PANTHER" id="PTHR34385">
    <property type="entry name" value="D-ALANYL-D-ALANINE CARBOXYPEPTIDASE"/>
    <property type="match status" value="1"/>
</dbReference>
<reference evidence="5 6" key="1">
    <citation type="submission" date="2018-05" db="EMBL/GenBank/DDBJ databases">
        <title>The Hungate 1000. A catalogue of reference genomes from the rumen microbiome.</title>
        <authorList>
            <person name="Kelly W."/>
        </authorList>
    </citation>
    <scope>NUCLEOTIDE SEQUENCE [LARGE SCALE GENOMIC DNA]</scope>
    <source>
        <strain evidence="5 6">SAb67</strain>
    </source>
</reference>
<evidence type="ECO:0000256" key="1">
    <source>
        <dbReference type="SAM" id="MobiDB-lite"/>
    </source>
</evidence>
<dbReference type="AlphaFoldDB" id="A0A315XUW0"/>
<dbReference type="Pfam" id="PF02368">
    <property type="entry name" value="Big_2"/>
    <property type="match status" value="1"/>
</dbReference>
<dbReference type="InterPro" id="IPR058193">
    <property type="entry name" value="VanY/YodJ_core_dom"/>
</dbReference>
<gene>
    <name evidence="5" type="ORF">IE37_02915</name>
</gene>
<evidence type="ECO:0000313" key="5">
    <source>
        <dbReference type="EMBL" id="PWJ10560.1"/>
    </source>
</evidence>
<dbReference type="Gene3D" id="2.60.40.1080">
    <property type="match status" value="1"/>
</dbReference>
<keyword evidence="5" id="KW-0645">Protease</keyword>
<accession>A0A315XUW0</accession>
<evidence type="ECO:0000313" key="6">
    <source>
        <dbReference type="Proteomes" id="UP000245720"/>
    </source>
</evidence>
<dbReference type="InterPro" id="IPR008964">
    <property type="entry name" value="Invasin/intimin_cell_adhesion"/>
</dbReference>
<keyword evidence="2" id="KW-0812">Transmembrane</keyword>
<keyword evidence="5" id="KW-0378">Hydrolase</keyword>
<dbReference type="SUPFAM" id="SSF55166">
    <property type="entry name" value="Hedgehog/DD-peptidase"/>
    <property type="match status" value="1"/>
</dbReference>
<evidence type="ECO:0000259" key="3">
    <source>
        <dbReference type="Pfam" id="PF02368"/>
    </source>
</evidence>
<dbReference type="GO" id="GO:0006508">
    <property type="term" value="P:proteolysis"/>
    <property type="evidence" value="ECO:0007669"/>
    <property type="project" value="InterPro"/>
</dbReference>
<dbReference type="InterPro" id="IPR052179">
    <property type="entry name" value="DD-CPase-like"/>
</dbReference>
<feature type="domain" description="BIG2" evidence="3">
    <location>
        <begin position="117"/>
        <end position="179"/>
    </location>
</feature>
<protein>
    <submittedName>
        <fullName evidence="5">LAS superfamily LD-carboxypeptidase LdcB</fullName>
    </submittedName>
</protein>
<feature type="region of interest" description="Disordered" evidence="1">
    <location>
        <begin position="194"/>
        <end position="214"/>
    </location>
</feature>
<feature type="domain" description="D-alanyl-D-alanine carboxypeptidase-like core" evidence="4">
    <location>
        <begin position="243"/>
        <end position="364"/>
    </location>
</feature>
<dbReference type="EMBL" id="QGDI01000013">
    <property type="protein sequence ID" value="PWJ10560.1"/>
    <property type="molecule type" value="Genomic_DNA"/>
</dbReference>